<evidence type="ECO:0000313" key="2">
    <source>
        <dbReference type="Proteomes" id="UP000481153"/>
    </source>
</evidence>
<dbReference type="PANTHER" id="PTHR13510:SF44">
    <property type="entry name" value="RABENOSYN-5"/>
    <property type="match status" value="1"/>
</dbReference>
<dbReference type="VEuPathDB" id="FungiDB:AeMF1_005530"/>
<dbReference type="Gene3D" id="3.30.530.20">
    <property type="match status" value="1"/>
</dbReference>
<dbReference type="SUPFAM" id="SSF55961">
    <property type="entry name" value="Bet v1-like"/>
    <property type="match status" value="1"/>
</dbReference>
<dbReference type="InterPro" id="IPR023393">
    <property type="entry name" value="START-like_dom_sf"/>
</dbReference>
<name>A0A6G0W8W3_9STRA</name>
<proteinExistence type="predicted"/>
<evidence type="ECO:0000313" key="1">
    <source>
        <dbReference type="EMBL" id="KAF0723595.1"/>
    </source>
</evidence>
<sequence length="422" mass="46982">MAAYPRAKLPLPLDYFRCPPISPVVQSTLIQQGFQAIKDVLMDCQLDGGSPTKWTLDSTSNGVSTFLGSANPFFPKATAILTSTTVKASLAQAAATFKMDTREDYVTHCATFYPEVIDAASLYTLAAPTPEHPRNYIGVKWMAVESPSSLMKPRDFCLLEFHDDFTVKGAPGWARVYQSAFLPNACPELNEACDLVRGRILRAGFVFVEIPHRPGFLQFMHVLHIDFCGSSPQWLVKKGLKRRANITARIRDFLHRNFMQTQPLWSPEREEPELIVQLGTSRSLNTTRSANTGKNAPPPAQIAQDATSSGTVINVLLMTLTIHVEASDEEDETYQRAVARSRSLRDTFTRIKSPVINEPVRRRSGPGPVNWQDIENVTCRASKEQLRNLYKKLKAMRLDESFTSTNLSVEVASNCATAGRDV</sequence>
<protein>
    <recommendedName>
        <fullName evidence="3">START domain-containing protein</fullName>
    </recommendedName>
</protein>
<gene>
    <name evidence="1" type="ORF">Ae201684_017562</name>
</gene>
<dbReference type="EMBL" id="VJMJ01000301">
    <property type="protein sequence ID" value="KAF0723595.1"/>
    <property type="molecule type" value="Genomic_DNA"/>
</dbReference>
<comment type="caution">
    <text evidence="1">The sequence shown here is derived from an EMBL/GenBank/DDBJ whole genome shotgun (WGS) entry which is preliminary data.</text>
</comment>
<keyword evidence="2" id="KW-1185">Reference proteome</keyword>
<dbReference type="Proteomes" id="UP000481153">
    <property type="component" value="Unassembled WGS sequence"/>
</dbReference>
<dbReference type="AlphaFoldDB" id="A0A6G0W8W3"/>
<organism evidence="1 2">
    <name type="scientific">Aphanomyces euteiches</name>
    <dbReference type="NCBI Taxonomy" id="100861"/>
    <lineage>
        <taxon>Eukaryota</taxon>
        <taxon>Sar</taxon>
        <taxon>Stramenopiles</taxon>
        <taxon>Oomycota</taxon>
        <taxon>Saprolegniomycetes</taxon>
        <taxon>Saprolegniales</taxon>
        <taxon>Verrucalvaceae</taxon>
        <taxon>Aphanomyces</taxon>
    </lineage>
</organism>
<accession>A0A6G0W8W3</accession>
<dbReference type="PANTHER" id="PTHR13510">
    <property type="entry name" value="FYVE-FINGER-CONTAINING RAB5 EFFECTOR PROTEIN RABENOSYN-5-RELATED"/>
    <property type="match status" value="1"/>
</dbReference>
<evidence type="ECO:0008006" key="3">
    <source>
        <dbReference type="Google" id="ProtNLM"/>
    </source>
</evidence>
<dbReference type="InterPro" id="IPR052727">
    <property type="entry name" value="Rab4/Rab5_effector"/>
</dbReference>
<reference evidence="1 2" key="1">
    <citation type="submission" date="2019-07" db="EMBL/GenBank/DDBJ databases">
        <title>Genomics analysis of Aphanomyces spp. identifies a new class of oomycete effector associated with host adaptation.</title>
        <authorList>
            <person name="Gaulin E."/>
        </authorList>
    </citation>
    <scope>NUCLEOTIDE SEQUENCE [LARGE SCALE GENOMIC DNA]</scope>
    <source>
        <strain evidence="1 2">ATCC 201684</strain>
    </source>
</reference>